<dbReference type="Proteomes" id="UP001155380">
    <property type="component" value="Unassembled WGS sequence"/>
</dbReference>
<organism evidence="1 2">
    <name type="scientific">Ciceribacter sichuanensis</name>
    <dbReference type="NCBI Taxonomy" id="2949647"/>
    <lineage>
        <taxon>Bacteria</taxon>
        <taxon>Pseudomonadati</taxon>
        <taxon>Pseudomonadota</taxon>
        <taxon>Alphaproteobacteria</taxon>
        <taxon>Hyphomicrobiales</taxon>
        <taxon>Rhizobiaceae</taxon>
        <taxon>Ciceribacter</taxon>
    </lineage>
</organism>
<dbReference type="EMBL" id="JAMXLX010000003">
    <property type="protein sequence ID" value="MCO5957669.1"/>
    <property type="molecule type" value="Genomic_DNA"/>
</dbReference>
<sequence>MTAALGLSATTACAAGWSLEQLGAMDGAAELLHAEETCGMRLDAKALNLWLESKNVLSPDALSRINFNLDTLKRSNKTLTENQCALAKASAKSIGALVE</sequence>
<dbReference type="RefSeq" id="WP_250913323.1">
    <property type="nucleotide sequence ID" value="NZ_JAMXLX010000003.1"/>
</dbReference>
<evidence type="ECO:0000313" key="1">
    <source>
        <dbReference type="EMBL" id="MCO5957669.1"/>
    </source>
</evidence>
<proteinExistence type="predicted"/>
<accession>A0AAJ1BWQ5</accession>
<evidence type="ECO:0000313" key="2">
    <source>
        <dbReference type="Proteomes" id="UP001155380"/>
    </source>
</evidence>
<gene>
    <name evidence="1" type="ORF">NBH21_12865</name>
</gene>
<dbReference type="AlphaFoldDB" id="A0AAJ1BWQ5"/>
<name>A0AAJ1BWQ5_9HYPH</name>
<reference evidence="1" key="1">
    <citation type="submission" date="2022-06" db="EMBL/GenBank/DDBJ databases">
        <authorList>
            <person name="Sun Q."/>
        </authorList>
    </citation>
    <scope>NUCLEOTIDE SEQUENCE</scope>
    <source>
        <strain evidence="1">S101</strain>
    </source>
</reference>
<comment type="caution">
    <text evidence="1">The sequence shown here is derived from an EMBL/GenBank/DDBJ whole genome shotgun (WGS) entry which is preliminary data.</text>
</comment>
<protein>
    <submittedName>
        <fullName evidence="1">Uncharacterized protein</fullName>
    </submittedName>
</protein>